<feature type="active site" evidence="5">
    <location>
        <position position="273"/>
    </location>
</feature>
<evidence type="ECO:0000256" key="2">
    <source>
        <dbReference type="ARBA" id="ARBA00005866"/>
    </source>
</evidence>
<dbReference type="RefSeq" id="WP_088420845.1">
    <property type="nucleotide sequence ID" value="NZ_NJBA01000008.1"/>
</dbReference>
<accession>A0A246F988</accession>
<feature type="active site" evidence="5">
    <location>
        <position position="170"/>
    </location>
</feature>
<evidence type="ECO:0000256" key="5">
    <source>
        <dbReference type="PIRSR" id="PIRSR016020-1"/>
    </source>
</evidence>
<dbReference type="PIRSF" id="PIRSF016020">
    <property type="entry name" value="PHexose_mutarotase"/>
    <property type="match status" value="1"/>
</dbReference>
<keyword evidence="3 4" id="KW-0413">Isomerase</keyword>
<dbReference type="eggNOG" id="COG0676">
    <property type="taxonomic scope" value="Bacteria"/>
</dbReference>
<organism evidence="6 7">
    <name type="scientific">Pseudomonas nitroreducens</name>
    <dbReference type="NCBI Taxonomy" id="46680"/>
    <lineage>
        <taxon>Bacteria</taxon>
        <taxon>Pseudomonadati</taxon>
        <taxon>Pseudomonadota</taxon>
        <taxon>Gammaproteobacteria</taxon>
        <taxon>Pseudomonadales</taxon>
        <taxon>Pseudomonadaceae</taxon>
        <taxon>Pseudomonas</taxon>
    </lineage>
</organism>
<dbReference type="Gene3D" id="2.70.98.10">
    <property type="match status" value="1"/>
</dbReference>
<proteinExistence type="inferred from homology"/>
<evidence type="ECO:0000313" key="6">
    <source>
        <dbReference type="EMBL" id="OWP48880.1"/>
    </source>
</evidence>
<dbReference type="EC" id="5.1.3.15" evidence="4"/>
<dbReference type="Proteomes" id="UP000198145">
    <property type="component" value="Unassembled WGS sequence"/>
</dbReference>
<evidence type="ECO:0000313" key="7">
    <source>
        <dbReference type="Proteomes" id="UP000198145"/>
    </source>
</evidence>
<comment type="similarity">
    <text evidence="2 4">Belongs to the glucose-6-phosphate 1-epimerase family.</text>
</comment>
<dbReference type="GO" id="GO:0030246">
    <property type="term" value="F:carbohydrate binding"/>
    <property type="evidence" value="ECO:0007669"/>
    <property type="project" value="UniProtKB-UniRule"/>
</dbReference>
<protein>
    <recommendedName>
        <fullName evidence="4">Putative glucose-6-phosphate 1-epimerase</fullName>
        <ecNumber evidence="4">5.1.3.15</ecNumber>
    </recommendedName>
</protein>
<dbReference type="PANTHER" id="PTHR11122">
    <property type="entry name" value="APOSPORY-ASSOCIATED PROTEIN C-RELATED"/>
    <property type="match status" value="1"/>
</dbReference>
<reference evidence="6 7" key="1">
    <citation type="submission" date="2017-06" db="EMBL/GenBank/DDBJ databases">
        <title>Draft genome of Pseudomonas nitroreducens DF05.</title>
        <authorList>
            <person name="Iyer R."/>
        </authorList>
    </citation>
    <scope>NUCLEOTIDE SEQUENCE [LARGE SCALE GENOMIC DNA]</scope>
    <source>
        <strain evidence="6 7">DF05</strain>
    </source>
</reference>
<sequence>MSSDIQTPRVEQVQIDQLSCWRIHTAHGEALIAQQGAQLLSYQPHEQPPLVWLSETAEYRHGQSVRGGVPVCWPWFGNLDRNPVDIRTAYQGDKPPAHGLVRALDWQLDDIADEQGRLSVHFSFDASQGLPGWAHSARLELVMRFGERLTLEMTTHNLGDKPLPLTQALHTYFAVSDCRQISIEGLQGNRYLDAMENWGERQQHGVIRITGETDRVYLDVEKTLVIQDPLWERGIHVKAGGSRSAVVWNPWIDKAARLSQMPDDAWTEMLCIETARVMDDAMSVAPGRSETMSVEIWSEPLKA</sequence>
<dbReference type="AlphaFoldDB" id="A0A246F988"/>
<dbReference type="InterPro" id="IPR011013">
    <property type="entry name" value="Gal_mutarotase_sf_dom"/>
</dbReference>
<comment type="catalytic activity">
    <reaction evidence="1">
        <text>alpha-D-glucose 6-phosphate = beta-D-glucose 6-phosphate</text>
        <dbReference type="Rhea" id="RHEA:16249"/>
        <dbReference type="ChEBI" id="CHEBI:58225"/>
        <dbReference type="ChEBI" id="CHEBI:58247"/>
        <dbReference type="EC" id="5.1.3.15"/>
    </reaction>
</comment>
<evidence type="ECO:0000256" key="4">
    <source>
        <dbReference type="PIRNR" id="PIRNR016020"/>
    </source>
</evidence>
<evidence type="ECO:0000256" key="1">
    <source>
        <dbReference type="ARBA" id="ARBA00001096"/>
    </source>
</evidence>
<dbReference type="SUPFAM" id="SSF74650">
    <property type="entry name" value="Galactose mutarotase-like"/>
    <property type="match status" value="1"/>
</dbReference>
<dbReference type="STRING" id="46680.GCA_000807755_04434"/>
<dbReference type="InterPro" id="IPR025532">
    <property type="entry name" value="G6P_1-epimerase"/>
</dbReference>
<dbReference type="CDD" id="cd09020">
    <property type="entry name" value="D-hex-6-P-epi_like"/>
    <property type="match status" value="1"/>
</dbReference>
<gene>
    <name evidence="6" type="ORF">CEG18_22950</name>
</gene>
<dbReference type="EMBL" id="NJBA01000008">
    <property type="protein sequence ID" value="OWP48880.1"/>
    <property type="molecule type" value="Genomic_DNA"/>
</dbReference>
<dbReference type="GO" id="GO:0047938">
    <property type="term" value="F:glucose-6-phosphate 1-epimerase activity"/>
    <property type="evidence" value="ECO:0007669"/>
    <property type="project" value="UniProtKB-UniRule"/>
</dbReference>
<name>A0A246F988_PSENT</name>
<dbReference type="GO" id="GO:0005975">
    <property type="term" value="P:carbohydrate metabolic process"/>
    <property type="evidence" value="ECO:0007669"/>
    <property type="project" value="InterPro"/>
</dbReference>
<comment type="caution">
    <text evidence="6">The sequence shown here is derived from an EMBL/GenBank/DDBJ whole genome shotgun (WGS) entry which is preliminary data.</text>
</comment>
<dbReference type="InterPro" id="IPR008183">
    <property type="entry name" value="Aldose_1/G6P_1-epimerase"/>
</dbReference>
<dbReference type="Pfam" id="PF01263">
    <property type="entry name" value="Aldose_epim"/>
    <property type="match status" value="1"/>
</dbReference>
<dbReference type="InterPro" id="IPR014718">
    <property type="entry name" value="GH-type_carb-bd"/>
</dbReference>
<dbReference type="PANTHER" id="PTHR11122:SF13">
    <property type="entry name" value="GLUCOSE-6-PHOSPHATE 1-EPIMERASE"/>
    <property type="match status" value="1"/>
</dbReference>
<evidence type="ECO:0000256" key="3">
    <source>
        <dbReference type="ARBA" id="ARBA00023235"/>
    </source>
</evidence>